<dbReference type="InterPro" id="IPR003395">
    <property type="entry name" value="RecF/RecN/SMC_N"/>
</dbReference>
<dbReference type="InterPro" id="IPR027417">
    <property type="entry name" value="P-loop_NTPase"/>
</dbReference>
<comment type="function">
    <text evidence="1 9">May be involved in recombinational repair of damaged DNA.</text>
</comment>
<keyword evidence="5 9" id="KW-0227">DNA damage</keyword>
<comment type="similarity">
    <text evidence="2 9">Belongs to the RecN family.</text>
</comment>
<dbReference type="CDD" id="cd03241">
    <property type="entry name" value="ABC_RecN"/>
    <property type="match status" value="2"/>
</dbReference>
<keyword evidence="6" id="KW-0067">ATP-binding</keyword>
<dbReference type="SUPFAM" id="SSF52540">
    <property type="entry name" value="P-loop containing nucleoside triphosphate hydrolases"/>
    <property type="match status" value="2"/>
</dbReference>
<feature type="domain" description="RecF/RecN/SMC N-terminal" evidence="10">
    <location>
        <begin position="1"/>
        <end position="531"/>
    </location>
</feature>
<keyword evidence="4" id="KW-0547">Nucleotide-binding</keyword>
<evidence type="ECO:0000256" key="8">
    <source>
        <dbReference type="ARBA" id="ARBA00033408"/>
    </source>
</evidence>
<name>A0ABV7YKI3_9ACTN</name>
<evidence type="ECO:0000256" key="4">
    <source>
        <dbReference type="ARBA" id="ARBA00022741"/>
    </source>
</evidence>
<keyword evidence="12" id="KW-1185">Reference proteome</keyword>
<dbReference type="Pfam" id="PF02463">
    <property type="entry name" value="SMC_N"/>
    <property type="match status" value="1"/>
</dbReference>
<dbReference type="NCBIfam" id="TIGR00634">
    <property type="entry name" value="recN"/>
    <property type="match status" value="1"/>
</dbReference>
<accession>A0ABV7YKI3</accession>
<dbReference type="PANTHER" id="PTHR11059:SF0">
    <property type="entry name" value="DNA REPAIR PROTEIN RECN"/>
    <property type="match status" value="1"/>
</dbReference>
<keyword evidence="7 9" id="KW-0234">DNA repair</keyword>
<evidence type="ECO:0000259" key="10">
    <source>
        <dbReference type="Pfam" id="PF02463"/>
    </source>
</evidence>
<evidence type="ECO:0000256" key="7">
    <source>
        <dbReference type="ARBA" id="ARBA00023204"/>
    </source>
</evidence>
<dbReference type="EMBL" id="JBHRZH010000036">
    <property type="protein sequence ID" value="MFC3765102.1"/>
    <property type="molecule type" value="Genomic_DNA"/>
</dbReference>
<evidence type="ECO:0000313" key="11">
    <source>
        <dbReference type="EMBL" id="MFC3765102.1"/>
    </source>
</evidence>
<dbReference type="PIRSF" id="PIRSF003128">
    <property type="entry name" value="RecN"/>
    <property type="match status" value="1"/>
</dbReference>
<evidence type="ECO:0000256" key="1">
    <source>
        <dbReference type="ARBA" id="ARBA00003618"/>
    </source>
</evidence>
<protein>
    <recommendedName>
        <fullName evidence="3 9">DNA repair protein RecN</fullName>
    </recommendedName>
    <alternativeName>
        <fullName evidence="8 9">Recombination protein N</fullName>
    </alternativeName>
</protein>
<evidence type="ECO:0000256" key="9">
    <source>
        <dbReference type="PIRNR" id="PIRNR003128"/>
    </source>
</evidence>
<evidence type="ECO:0000256" key="5">
    <source>
        <dbReference type="ARBA" id="ARBA00022763"/>
    </source>
</evidence>
<reference evidence="12" key="1">
    <citation type="journal article" date="2019" name="Int. J. Syst. Evol. Microbiol.">
        <title>The Global Catalogue of Microorganisms (GCM) 10K type strain sequencing project: providing services to taxonomists for standard genome sequencing and annotation.</title>
        <authorList>
            <consortium name="The Broad Institute Genomics Platform"/>
            <consortium name="The Broad Institute Genome Sequencing Center for Infectious Disease"/>
            <person name="Wu L."/>
            <person name="Ma J."/>
        </authorList>
    </citation>
    <scope>NUCLEOTIDE SEQUENCE [LARGE SCALE GENOMIC DNA]</scope>
    <source>
        <strain evidence="12">CGMCC 4.7241</strain>
    </source>
</reference>
<evidence type="ECO:0000313" key="12">
    <source>
        <dbReference type="Proteomes" id="UP001595699"/>
    </source>
</evidence>
<organism evidence="11 12">
    <name type="scientific">Tenggerimyces flavus</name>
    <dbReference type="NCBI Taxonomy" id="1708749"/>
    <lineage>
        <taxon>Bacteria</taxon>
        <taxon>Bacillati</taxon>
        <taxon>Actinomycetota</taxon>
        <taxon>Actinomycetes</taxon>
        <taxon>Propionibacteriales</taxon>
        <taxon>Nocardioidaceae</taxon>
        <taxon>Tenggerimyces</taxon>
    </lineage>
</organism>
<comment type="caution">
    <text evidence="11">The sequence shown here is derived from an EMBL/GenBank/DDBJ whole genome shotgun (WGS) entry which is preliminary data.</text>
</comment>
<evidence type="ECO:0000256" key="6">
    <source>
        <dbReference type="ARBA" id="ARBA00022840"/>
    </source>
</evidence>
<gene>
    <name evidence="11" type="primary">recN</name>
    <name evidence="11" type="ORF">ACFOUW_29995</name>
</gene>
<evidence type="ECO:0000256" key="3">
    <source>
        <dbReference type="ARBA" id="ARBA00021315"/>
    </source>
</evidence>
<evidence type="ECO:0000256" key="2">
    <source>
        <dbReference type="ARBA" id="ARBA00009441"/>
    </source>
</evidence>
<dbReference type="RefSeq" id="WP_205119182.1">
    <property type="nucleotide sequence ID" value="NZ_JAFBCM010000001.1"/>
</dbReference>
<dbReference type="InterPro" id="IPR004604">
    <property type="entry name" value="DNA_recomb/repair_RecN"/>
</dbReference>
<dbReference type="PANTHER" id="PTHR11059">
    <property type="entry name" value="DNA REPAIR PROTEIN RECN"/>
    <property type="match status" value="1"/>
</dbReference>
<dbReference type="Proteomes" id="UP001595699">
    <property type="component" value="Unassembled WGS sequence"/>
</dbReference>
<dbReference type="Gene3D" id="3.40.50.300">
    <property type="entry name" value="P-loop containing nucleotide triphosphate hydrolases"/>
    <property type="match status" value="2"/>
</dbReference>
<sequence length="584" mass="61875">MLEEIRIQGLGVIEDAELELDPGLTVVTGETGAGKTMVVTGLSLLLGGRADPGLVRPSVDRAIVEGRVRLDPKSPAAERAQEAGATLEDDTLIIVRTVSREGRSRAFAGGTSVPNSVLGDLAEDLVALHGQNDQIQLLRPARQRLILDRYAGDPVAKPLAIYREKYQRLAAVDAELADLVARARDRAQEADLLRFGLGEIEAVDPQPGEDDELSTESGRLGHADALRRSAEEAHLALVGDEDPSASATDVLTLLASARKSLDGVREHDPQLAALSDRVAEASMLVADAGADLASYAAGVDTDPARLQAVGERRAALAALTRKYGDTVDEVLAWSAKAAERLADLDGSDDRIDTLRSERAAQFAELGELATTISNERQIAAERLGEAVSEELTALAMPHAVLTASVTQTDATDNGLDVDGRQLSYGPHGVDDIELLLTPHRGAPARPVQRGASGGELSRVMLAVEVVFAGTDGVPTFVFDEVDAGVGGKAAVEIGRRLAMLAKAAQVVVVTHLPQVAAFADRHYVVRKADDGSVTRSGLVRLDDQSRVEELARMLAGLEDSASARAHAEELLATAAKSRKKSRRR</sequence>
<proteinExistence type="inferred from homology"/>